<reference evidence="2" key="1">
    <citation type="journal article" date="2014" name="Int. J. Syst. Evol. Microbiol.">
        <title>Complete genome sequence of Corynebacterium casei LMG S-19264T (=DSM 44701T), isolated from a smear-ripened cheese.</title>
        <authorList>
            <consortium name="US DOE Joint Genome Institute (JGI-PGF)"/>
            <person name="Walter F."/>
            <person name="Albersmeier A."/>
            <person name="Kalinowski J."/>
            <person name="Ruckert C."/>
        </authorList>
    </citation>
    <scope>NUCLEOTIDE SEQUENCE</scope>
    <source>
        <strain evidence="2">CGMCC 4.7272</strain>
    </source>
</reference>
<feature type="compositionally biased region" description="Low complexity" evidence="1">
    <location>
        <begin position="87"/>
        <end position="102"/>
    </location>
</feature>
<keyword evidence="3" id="KW-1185">Reference proteome</keyword>
<accession>A0A917P7M1</accession>
<reference evidence="2" key="2">
    <citation type="submission" date="2020-09" db="EMBL/GenBank/DDBJ databases">
        <authorList>
            <person name="Sun Q."/>
            <person name="Zhou Y."/>
        </authorList>
    </citation>
    <scope>NUCLEOTIDE SEQUENCE</scope>
    <source>
        <strain evidence="2">CGMCC 4.7272</strain>
    </source>
</reference>
<dbReference type="Proteomes" id="UP000625682">
    <property type="component" value="Unassembled WGS sequence"/>
</dbReference>
<feature type="region of interest" description="Disordered" evidence="1">
    <location>
        <begin position="31"/>
        <end position="102"/>
    </location>
</feature>
<evidence type="ECO:0000256" key="1">
    <source>
        <dbReference type="SAM" id="MobiDB-lite"/>
    </source>
</evidence>
<evidence type="ECO:0000313" key="3">
    <source>
        <dbReference type="Proteomes" id="UP000625682"/>
    </source>
</evidence>
<protein>
    <submittedName>
        <fullName evidence="2">Uncharacterized protein</fullName>
    </submittedName>
</protein>
<gene>
    <name evidence="2" type="ORF">GCM10012282_72990</name>
</gene>
<evidence type="ECO:0000313" key="2">
    <source>
        <dbReference type="EMBL" id="GGJ65266.1"/>
    </source>
</evidence>
<dbReference type="AlphaFoldDB" id="A0A917P7M1"/>
<comment type="caution">
    <text evidence="2">The sequence shown here is derived from an EMBL/GenBank/DDBJ whole genome shotgun (WGS) entry which is preliminary data.</text>
</comment>
<feature type="compositionally biased region" description="Polar residues" evidence="1">
    <location>
        <begin position="68"/>
        <end position="80"/>
    </location>
</feature>
<sequence length="102" mass="10977">MNQSAGLRAGGQLAPLVVEFGIEMPERQYDEVGEQRPGVPFQPPLLAPLARPADPQGAPDVVLDTDAGRQNGQAPRTWTTAERWPARRSTSRTPSPRCSASS</sequence>
<name>A0A917P7M1_9ACTN</name>
<organism evidence="2 3">
    <name type="scientific">Streptomyces lacrimifluminis</name>
    <dbReference type="NCBI Taxonomy" id="1500077"/>
    <lineage>
        <taxon>Bacteria</taxon>
        <taxon>Bacillati</taxon>
        <taxon>Actinomycetota</taxon>
        <taxon>Actinomycetes</taxon>
        <taxon>Kitasatosporales</taxon>
        <taxon>Streptomycetaceae</taxon>
        <taxon>Streptomyces</taxon>
    </lineage>
</organism>
<proteinExistence type="predicted"/>
<dbReference type="EMBL" id="BMMU01000040">
    <property type="protein sequence ID" value="GGJ65266.1"/>
    <property type="molecule type" value="Genomic_DNA"/>
</dbReference>